<accession>A0ABW2IK46</accession>
<comment type="caution">
    <text evidence="3">The sequence shown here is derived from an EMBL/GenBank/DDBJ whole genome shotgun (WGS) entry which is preliminary data.</text>
</comment>
<evidence type="ECO:0000313" key="4">
    <source>
        <dbReference type="Proteomes" id="UP001596492"/>
    </source>
</evidence>
<dbReference type="EMBL" id="JBHTBR010000004">
    <property type="protein sequence ID" value="MFC7291408.1"/>
    <property type="molecule type" value="Genomic_DNA"/>
</dbReference>
<dbReference type="SMART" id="SM00448">
    <property type="entry name" value="REC"/>
    <property type="match status" value="1"/>
</dbReference>
<dbReference type="InterPro" id="IPR001789">
    <property type="entry name" value="Sig_transdc_resp-reg_receiver"/>
</dbReference>
<name>A0ABW2IK46_9PROT</name>
<evidence type="ECO:0000256" key="1">
    <source>
        <dbReference type="PROSITE-ProRule" id="PRU00169"/>
    </source>
</evidence>
<feature type="modified residue" description="4-aspartylphosphate" evidence="1">
    <location>
        <position position="56"/>
    </location>
</feature>
<dbReference type="Proteomes" id="UP001596492">
    <property type="component" value="Unassembled WGS sequence"/>
</dbReference>
<keyword evidence="4" id="KW-1185">Reference proteome</keyword>
<dbReference type="InterPro" id="IPR052893">
    <property type="entry name" value="TCS_response_regulator"/>
</dbReference>
<sequence>MSKRILLVEDERVDQVFIVRAINKIADDIEIEIAKNGEEALAAIKKNGAPCLIVTDLNMPIMDGHALLDALAADEALQNIPTIVLSTSDARHQVKLSYEKRANAYMVKPSSPSAYSRIAESLYDFWFKVARLPAC</sequence>
<keyword evidence="1" id="KW-0597">Phosphoprotein</keyword>
<dbReference type="PROSITE" id="PS50110">
    <property type="entry name" value="RESPONSE_REGULATORY"/>
    <property type="match status" value="1"/>
</dbReference>
<dbReference type="CDD" id="cd17557">
    <property type="entry name" value="REC_Rcp-like"/>
    <property type="match status" value="1"/>
</dbReference>
<evidence type="ECO:0000259" key="2">
    <source>
        <dbReference type="PROSITE" id="PS50110"/>
    </source>
</evidence>
<organism evidence="3 4">
    <name type="scientific">Hirschia litorea</name>
    <dbReference type="NCBI Taxonomy" id="1199156"/>
    <lineage>
        <taxon>Bacteria</taxon>
        <taxon>Pseudomonadati</taxon>
        <taxon>Pseudomonadota</taxon>
        <taxon>Alphaproteobacteria</taxon>
        <taxon>Hyphomonadales</taxon>
        <taxon>Hyphomonadaceae</taxon>
        <taxon>Hirschia</taxon>
    </lineage>
</organism>
<dbReference type="Pfam" id="PF00072">
    <property type="entry name" value="Response_reg"/>
    <property type="match status" value="1"/>
</dbReference>
<dbReference type="PANTHER" id="PTHR44520">
    <property type="entry name" value="RESPONSE REGULATOR RCP1-RELATED"/>
    <property type="match status" value="1"/>
</dbReference>
<reference evidence="4" key="1">
    <citation type="journal article" date="2019" name="Int. J. Syst. Evol. Microbiol.">
        <title>The Global Catalogue of Microorganisms (GCM) 10K type strain sequencing project: providing services to taxonomists for standard genome sequencing and annotation.</title>
        <authorList>
            <consortium name="The Broad Institute Genomics Platform"/>
            <consortium name="The Broad Institute Genome Sequencing Center for Infectious Disease"/>
            <person name="Wu L."/>
            <person name="Ma J."/>
        </authorList>
    </citation>
    <scope>NUCLEOTIDE SEQUENCE [LARGE SCALE GENOMIC DNA]</scope>
    <source>
        <strain evidence="4">CCUG 51308</strain>
    </source>
</reference>
<dbReference type="RefSeq" id="WP_382166637.1">
    <property type="nucleotide sequence ID" value="NZ_JBHTBR010000004.1"/>
</dbReference>
<gene>
    <name evidence="3" type="ORF">ACFQS8_07265</name>
</gene>
<evidence type="ECO:0000313" key="3">
    <source>
        <dbReference type="EMBL" id="MFC7291408.1"/>
    </source>
</evidence>
<feature type="domain" description="Response regulatory" evidence="2">
    <location>
        <begin position="4"/>
        <end position="123"/>
    </location>
</feature>
<dbReference type="Gene3D" id="3.40.50.2300">
    <property type="match status" value="1"/>
</dbReference>
<protein>
    <submittedName>
        <fullName evidence="3">Response regulator</fullName>
    </submittedName>
</protein>
<dbReference type="PANTHER" id="PTHR44520:SF2">
    <property type="entry name" value="RESPONSE REGULATOR RCP1"/>
    <property type="match status" value="1"/>
</dbReference>
<dbReference type="InterPro" id="IPR011006">
    <property type="entry name" value="CheY-like_superfamily"/>
</dbReference>
<proteinExistence type="predicted"/>
<dbReference type="SUPFAM" id="SSF52172">
    <property type="entry name" value="CheY-like"/>
    <property type="match status" value="1"/>
</dbReference>